<feature type="transmembrane region" description="Helical" evidence="1">
    <location>
        <begin position="210"/>
        <end position="235"/>
    </location>
</feature>
<keyword evidence="4" id="KW-1185">Reference proteome</keyword>
<evidence type="ECO:0000259" key="2">
    <source>
        <dbReference type="Pfam" id="PF19124"/>
    </source>
</evidence>
<sequence>MTILWTVIITAGFLAMPALARPTLPFGIRVPRERLREPVLRTVRNAYRAGVALLGAAAVVVSIGGVSGLVPPLVMADLLFYWAASAALARAKRLGEWTSRRQGVASDTSLRTDPVRLAWLFLLPATAFLVATAVLGLVRYSTLPTSLPTFTGLAVDAHHRIGTTPWTAAWPVTHQLVVLVLAVLVVVVLPRSRPELDAARPAASARRYRAYLTGMLRIVVLVATAVNAALTVIALQMWTVVTPSSAWTVLAAAPVAAAFAAALVWMARTGDVGHRLADEDEEDSGLSQRDDDRYWHVGGTVYANRADPALLVHQRVGMRWTLNLGHPMSWLILAALAAVAISAATGLVHLPSR</sequence>
<keyword evidence="1" id="KW-1133">Transmembrane helix</keyword>
<keyword evidence="1" id="KW-0812">Transmembrane</keyword>
<evidence type="ECO:0000313" key="3">
    <source>
        <dbReference type="EMBL" id="NGY66489.1"/>
    </source>
</evidence>
<dbReference type="AlphaFoldDB" id="A0A7C9RYZ5"/>
<comment type="caution">
    <text evidence="3">The sequence shown here is derived from an EMBL/GenBank/DDBJ whole genome shotgun (WGS) entry which is preliminary data.</text>
</comment>
<protein>
    <recommendedName>
        <fullName evidence="2">DUF5808 domain-containing protein</fullName>
    </recommendedName>
</protein>
<feature type="transmembrane region" description="Helical" evidence="1">
    <location>
        <begin position="117"/>
        <end position="138"/>
    </location>
</feature>
<dbReference type="RefSeq" id="WP_166056306.1">
    <property type="nucleotide sequence ID" value="NZ_JAAMPJ010000024.1"/>
</dbReference>
<gene>
    <name evidence="3" type="ORF">G7043_47175</name>
</gene>
<feature type="domain" description="DUF5808" evidence="2">
    <location>
        <begin position="306"/>
        <end position="330"/>
    </location>
</feature>
<evidence type="ECO:0000256" key="1">
    <source>
        <dbReference type="SAM" id="Phobius"/>
    </source>
</evidence>
<organism evidence="3 4">
    <name type="scientific">Lentzea alba</name>
    <dbReference type="NCBI Taxonomy" id="2714351"/>
    <lineage>
        <taxon>Bacteria</taxon>
        <taxon>Bacillati</taxon>
        <taxon>Actinomycetota</taxon>
        <taxon>Actinomycetes</taxon>
        <taxon>Pseudonocardiales</taxon>
        <taxon>Pseudonocardiaceae</taxon>
        <taxon>Lentzea</taxon>
    </lineage>
</organism>
<proteinExistence type="predicted"/>
<feature type="transmembrane region" description="Helical" evidence="1">
    <location>
        <begin position="247"/>
        <end position="267"/>
    </location>
</feature>
<dbReference type="EMBL" id="JAAMPJ010000024">
    <property type="protein sequence ID" value="NGY66489.1"/>
    <property type="molecule type" value="Genomic_DNA"/>
</dbReference>
<dbReference type="Proteomes" id="UP000481360">
    <property type="component" value="Unassembled WGS sequence"/>
</dbReference>
<feature type="transmembrane region" description="Helical" evidence="1">
    <location>
        <begin position="328"/>
        <end position="350"/>
    </location>
</feature>
<keyword evidence="1" id="KW-0472">Membrane</keyword>
<name>A0A7C9RYZ5_9PSEU</name>
<accession>A0A7C9RYZ5</accession>
<reference evidence="3 4" key="1">
    <citation type="submission" date="2020-03" db="EMBL/GenBank/DDBJ databases">
        <title>Isolation and identification of active actinomycetes.</title>
        <authorList>
            <person name="Sun X."/>
        </authorList>
    </citation>
    <scope>NUCLEOTIDE SEQUENCE [LARGE SCALE GENOMIC DNA]</scope>
    <source>
        <strain evidence="3 4">NEAU-D13</strain>
    </source>
</reference>
<evidence type="ECO:0000313" key="4">
    <source>
        <dbReference type="Proteomes" id="UP000481360"/>
    </source>
</evidence>
<feature type="transmembrane region" description="Helical" evidence="1">
    <location>
        <begin position="168"/>
        <end position="189"/>
    </location>
</feature>
<dbReference type="InterPro" id="IPR043831">
    <property type="entry name" value="DUF5808"/>
</dbReference>
<feature type="transmembrane region" description="Helical" evidence="1">
    <location>
        <begin position="51"/>
        <end position="84"/>
    </location>
</feature>
<dbReference type="Pfam" id="PF19124">
    <property type="entry name" value="DUF5808"/>
    <property type="match status" value="1"/>
</dbReference>